<reference evidence="7 8" key="1">
    <citation type="submission" date="2013-12" db="EMBL/GenBank/DDBJ databases">
        <authorList>
            <consortium name="DOE Joint Genome Institute"/>
            <person name="Muyzer G."/>
            <person name="Huntemann M."/>
            <person name="Han J."/>
            <person name="Chen A."/>
            <person name="Kyrpides N."/>
            <person name="Mavromatis K."/>
            <person name="Markowitz V."/>
            <person name="Palaniappan K."/>
            <person name="Ivanova N."/>
            <person name="Schaumberg A."/>
            <person name="Pati A."/>
            <person name="Liolios K."/>
            <person name="Nordberg H.P."/>
            <person name="Cantor M.N."/>
            <person name="Hua S.X."/>
            <person name="Woyke T."/>
        </authorList>
    </citation>
    <scope>NUCLEOTIDE SEQUENCE [LARGE SCALE GENOMIC DNA]</scope>
    <source>
        <strain evidence="7 8">ARh 1</strain>
    </source>
</reference>
<dbReference type="InterPro" id="IPR050306">
    <property type="entry name" value="PfkB_Carbo_kinase"/>
</dbReference>
<dbReference type="PANTHER" id="PTHR43085:SF1">
    <property type="entry name" value="PSEUDOURIDINE KINASE-RELATED"/>
    <property type="match status" value="1"/>
</dbReference>
<dbReference type="PROSITE" id="PS00583">
    <property type="entry name" value="PFKB_KINASES_1"/>
    <property type="match status" value="1"/>
</dbReference>
<dbReference type="InterPro" id="IPR002173">
    <property type="entry name" value="Carboh/pur_kinase_PfkB_CS"/>
</dbReference>
<evidence type="ECO:0000313" key="7">
    <source>
        <dbReference type="EMBL" id="AHE99744.1"/>
    </source>
</evidence>
<dbReference type="OrthoDB" id="9779730at2"/>
<dbReference type="PANTHER" id="PTHR43085">
    <property type="entry name" value="HEXOKINASE FAMILY MEMBER"/>
    <property type="match status" value="1"/>
</dbReference>
<proteinExistence type="inferred from homology"/>
<dbReference type="GO" id="GO:0005524">
    <property type="term" value="F:ATP binding"/>
    <property type="evidence" value="ECO:0007669"/>
    <property type="project" value="UniProtKB-KW"/>
</dbReference>
<keyword evidence="2" id="KW-0808">Transferase</keyword>
<comment type="similarity">
    <text evidence="1">Belongs to the carbohydrate kinase PfkB family.</text>
</comment>
<dbReference type="RefSeq" id="WP_006746649.1">
    <property type="nucleotide sequence ID" value="NZ_CP007029.1"/>
</dbReference>
<evidence type="ECO:0000256" key="5">
    <source>
        <dbReference type="ARBA" id="ARBA00022840"/>
    </source>
</evidence>
<evidence type="ECO:0000313" key="8">
    <source>
        <dbReference type="Proteomes" id="UP000005289"/>
    </source>
</evidence>
<dbReference type="AlphaFoldDB" id="W0DME6"/>
<dbReference type="Pfam" id="PF00294">
    <property type="entry name" value="PfkB"/>
    <property type="match status" value="1"/>
</dbReference>
<sequence length="298" mass="31752">MTRNAGGRPVIFGEVLFDSFPEGADILGGAPFNVAWNLRRLGAEPLFVGAVGADALGDRVRAAMAAAELDAAALQVVPDAPTGRVQVTLHAGEPSYEILPDQAYDRVDPAGLQQAVPDAPALLYHGSLALRAEPSRSACAWLAERARLRFVDVNLRRPWYRPDSVLEWLQHADYVKLNRDELRELVAGTDDAARVATLIEQAAIGGAVILTAGEEGAAIVTPAGKRFEAAAAVVDDLRDPVGAGDAFASVVMLGILRGWSWPATLERALDFAARVCTLQGATTTDPSFYAAAREAWRD</sequence>
<organism evidence="7 8">
    <name type="scientific">Thioalkalivibrio paradoxus ARh 1</name>
    <dbReference type="NCBI Taxonomy" id="713585"/>
    <lineage>
        <taxon>Bacteria</taxon>
        <taxon>Pseudomonadati</taxon>
        <taxon>Pseudomonadota</taxon>
        <taxon>Gammaproteobacteria</taxon>
        <taxon>Chromatiales</taxon>
        <taxon>Ectothiorhodospiraceae</taxon>
        <taxon>Thioalkalivibrio</taxon>
    </lineage>
</organism>
<dbReference type="KEGG" id="tti:THITH_17225"/>
<dbReference type="EMBL" id="CP007029">
    <property type="protein sequence ID" value="AHE99744.1"/>
    <property type="molecule type" value="Genomic_DNA"/>
</dbReference>
<keyword evidence="8" id="KW-1185">Reference proteome</keyword>
<name>W0DME6_9GAMM</name>
<evidence type="ECO:0000256" key="1">
    <source>
        <dbReference type="ARBA" id="ARBA00010688"/>
    </source>
</evidence>
<dbReference type="STRING" id="713585.THITH_17225"/>
<dbReference type="SUPFAM" id="SSF53613">
    <property type="entry name" value="Ribokinase-like"/>
    <property type="match status" value="1"/>
</dbReference>
<evidence type="ECO:0000256" key="2">
    <source>
        <dbReference type="ARBA" id="ARBA00022679"/>
    </source>
</evidence>
<dbReference type="HOGENOM" id="CLU_027634_6_3_6"/>
<dbReference type="GO" id="GO:0016301">
    <property type="term" value="F:kinase activity"/>
    <property type="evidence" value="ECO:0007669"/>
    <property type="project" value="UniProtKB-KW"/>
</dbReference>
<gene>
    <name evidence="7" type="ORF">THITH_17225</name>
</gene>
<feature type="domain" description="Carbohydrate kinase PfkB" evidence="6">
    <location>
        <begin position="27"/>
        <end position="285"/>
    </location>
</feature>
<evidence type="ECO:0000256" key="4">
    <source>
        <dbReference type="ARBA" id="ARBA00022777"/>
    </source>
</evidence>
<keyword evidence="3" id="KW-0547">Nucleotide-binding</keyword>
<dbReference type="InterPro" id="IPR029056">
    <property type="entry name" value="Ribokinase-like"/>
</dbReference>
<dbReference type="Proteomes" id="UP000005289">
    <property type="component" value="Chromosome"/>
</dbReference>
<dbReference type="InterPro" id="IPR011611">
    <property type="entry name" value="PfkB_dom"/>
</dbReference>
<evidence type="ECO:0000256" key="3">
    <source>
        <dbReference type="ARBA" id="ARBA00022741"/>
    </source>
</evidence>
<evidence type="ECO:0000259" key="6">
    <source>
        <dbReference type="Pfam" id="PF00294"/>
    </source>
</evidence>
<keyword evidence="5" id="KW-0067">ATP-binding</keyword>
<accession>W0DME6</accession>
<protein>
    <submittedName>
        <fullName evidence="7">Carbohydrate kinase</fullName>
    </submittedName>
</protein>
<dbReference type="Gene3D" id="3.40.1190.20">
    <property type="match status" value="1"/>
</dbReference>
<keyword evidence="4 7" id="KW-0418">Kinase</keyword>